<dbReference type="EMBL" id="SHMG01000008">
    <property type="protein sequence ID" value="TAA40215.1"/>
    <property type="molecule type" value="Genomic_DNA"/>
</dbReference>
<dbReference type="Pfam" id="PF12261">
    <property type="entry name" value="T_hemolysin"/>
    <property type="match status" value="1"/>
</dbReference>
<dbReference type="AlphaFoldDB" id="A0A4Q8M4C8"/>
<evidence type="ECO:0000313" key="1">
    <source>
        <dbReference type="EMBL" id="TAA40215.1"/>
    </source>
</evidence>
<accession>A0A4Q8M4C8</accession>
<organism evidence="1 2">
    <name type="scientific">Pseudoxanthomonas winnipegensis</name>
    <dbReference type="NCBI Taxonomy" id="2480810"/>
    <lineage>
        <taxon>Bacteria</taxon>
        <taxon>Pseudomonadati</taxon>
        <taxon>Pseudomonadota</taxon>
        <taxon>Gammaproteobacteria</taxon>
        <taxon>Lysobacterales</taxon>
        <taxon>Lysobacteraceae</taxon>
        <taxon>Pseudoxanthomonas</taxon>
    </lineage>
</organism>
<evidence type="ECO:0000313" key="2">
    <source>
        <dbReference type="Proteomes" id="UP000294164"/>
    </source>
</evidence>
<comment type="caution">
    <text evidence="1">The sequence shown here is derived from an EMBL/GenBank/DDBJ whole genome shotgun (WGS) entry which is preliminary data.</text>
</comment>
<dbReference type="Proteomes" id="UP000294164">
    <property type="component" value="Unassembled WGS sequence"/>
</dbReference>
<dbReference type="InterPro" id="IPR022050">
    <property type="entry name" value="T_hemolysin"/>
</dbReference>
<protein>
    <submittedName>
        <fullName evidence="1">Thermostable hemolysin</fullName>
    </submittedName>
</protein>
<dbReference type="RefSeq" id="WP_130535098.1">
    <property type="nucleotide sequence ID" value="NZ_SHMG01000008.1"/>
</dbReference>
<dbReference type="OrthoDB" id="7432757at2"/>
<reference evidence="1 2" key="1">
    <citation type="submission" date="2019-02" db="EMBL/GenBank/DDBJ databases">
        <title>WGS of Pseudoxanthomonas species novum from clinical isolates.</title>
        <authorList>
            <person name="Bernier A.-M."/>
            <person name="Bernard K."/>
            <person name="Vachon A."/>
        </authorList>
    </citation>
    <scope>NUCLEOTIDE SEQUENCE [LARGE SCALE GENOMIC DNA]</scope>
    <source>
        <strain evidence="1 2">NML130969</strain>
    </source>
</reference>
<sequence length="221" mass="24354">MTWNLTPTLAPFAGRFAHVALIDRQHPQRTAVEAFIAAVYEARYGARLRHFLPHLVAYWDASGALVAAVGIRLGDEGALFVEQYLDGQAEHAMAQRLAMAMPARASLAEVGNFAAHTPGAARELIVQLTCLLHVAQVRWVLFAATRQLRNAFERLQLSPVELAEARPDRLHDAATDWGRYYDTQPWVMCGNVALGHAYLLTRQAQDVVVQPQTGFCLAGAL</sequence>
<proteinExistence type="predicted"/>
<name>A0A4Q8M4C8_9GAMM</name>
<gene>
    <name evidence="1" type="ORF">EA655_13750</name>
</gene>